<name>A0A8H7SMJ4_9FUNG</name>
<protein>
    <recommendedName>
        <fullName evidence="4">Exocyst complex component Sec8</fullName>
    </recommendedName>
</protein>
<keyword evidence="3 4" id="KW-0653">Protein transport</keyword>
<dbReference type="InterPro" id="IPR048630">
    <property type="entry name" value="Sec8_M"/>
</dbReference>
<accession>A0A8H7SMJ4</accession>
<evidence type="ECO:0000256" key="2">
    <source>
        <dbReference type="ARBA" id="ARBA00022483"/>
    </source>
</evidence>
<dbReference type="Proteomes" id="UP000613177">
    <property type="component" value="Unassembled WGS sequence"/>
</dbReference>
<dbReference type="GO" id="GO:0090522">
    <property type="term" value="P:vesicle tethering involved in exocytosis"/>
    <property type="evidence" value="ECO:0007669"/>
    <property type="project" value="UniProtKB-UniRule"/>
</dbReference>
<dbReference type="Pfam" id="PF20652">
    <property type="entry name" value="Sec8_C"/>
    <property type="match status" value="1"/>
</dbReference>
<comment type="similarity">
    <text evidence="4">Belongs to the SEC8 family.</text>
</comment>
<dbReference type="GO" id="GO:0006893">
    <property type="term" value="P:Golgi to plasma membrane transport"/>
    <property type="evidence" value="ECO:0007669"/>
    <property type="project" value="TreeGrafter"/>
</dbReference>
<evidence type="ECO:0000313" key="9">
    <source>
        <dbReference type="Proteomes" id="UP000613177"/>
    </source>
</evidence>
<feature type="domain" description="Exocyst complex component Sec8 middle helical bundle" evidence="7">
    <location>
        <begin position="311"/>
        <end position="579"/>
    </location>
</feature>
<sequence length="1087" mass="125225">MSSNPFLQSGSPGSASRSKTIVRQKYVARQPSQDYFESDDNVQGDFSEFEAVLREIHEGWQFMLEDDFDPVTLALKLMDDSSVGKKKDFKAFQRVLYNLDMALKTIVNDYYKGFNNSIGTFGGVLQYINDSSSRVVQMKTNLKKCKEELLQKRTDLLNLWYKSQQYKEMLSILETIEELRTTPEKIDVMTESKHFLGAAKLLVSSLKQIMSDDMMQIGALDDIRRTLSTQKNTLYDLLIEEIHNHLYLKNSYCDNRWSAYTPRQQHLPESLIKPRVFRETELGSTTLEESQNLEDMFAVENDILSEDPEKNPETDSFYYMEIIMESILALGEIPAALETILERLPVEIHALVDKTIAEVEQRHLMTKWASQGRKKDRNGDDNDMYCLDKANSEVKNEVLKDLLWTLYSKLEAVLRGHRFIESCARRIKKRLLSTRLTNGEDINTGSNIKVYHFHEIWRPVQTEIRSLLQDYLTSQDQAIVSVNDPGSTNTFRGKRDKPKQLFTFAEAAEDTELEESYDELKRKLFLSYKKQVPGFHFSDSSKPHSTIVDKYANDMSSKGHKVLVKPDAYNVSVLLKPTMAFLHRLREVFPNYDDHNEEGFGSFLDDFAVNVFLPQIEEKVMQLIQHATVGLDAFQDARDYKNYSRYPIAKSAVALISVIQSLCRTMHSMPFHTDEYVRLIEVVLLKFYEKSYQRFYSTVARGSSYSEQPKNVTDITISTSGDWAQDESLVGLLAQNPFFNDDSKTDNEFVKALNQAEITMELKLKNDRVLDSSELIFDSKKLIALGRLYHTLKWFVREIWDLRSANVPMSLVNSTSSTKIVNSEANIDANDSPEVKSSKRWSNQEPRPIRDPSEEAGPVLLPLRGEIAKRFDALLTTYQQLAETCLFTLRLEGRCHTMYYLEMAIRDGNYHLEDETFEPDPYVITLNSDLMELDDCINASLPSKDELFAFDGLPGLIVYILISEASYIKRLNNNGVQKMVRNILALQQNLSNFVPLAQCSMMERAREYYQLFNLGSEGIIKSIQENGPKFTFDEYRIILGLIYDINHDQEDEPKSAVEANDDSRKQNSAKYSEWLMELVEVMADYEN</sequence>
<dbReference type="InterPro" id="IPR039682">
    <property type="entry name" value="Sec8/EXOC4"/>
</dbReference>
<keyword evidence="1 4" id="KW-0813">Transport</keyword>
<evidence type="ECO:0000256" key="4">
    <source>
        <dbReference type="RuleBase" id="RU367079"/>
    </source>
</evidence>
<dbReference type="EMBL" id="JAEPRE010000101">
    <property type="protein sequence ID" value="KAG2232720.1"/>
    <property type="molecule type" value="Genomic_DNA"/>
</dbReference>
<keyword evidence="9" id="KW-1185">Reference proteome</keyword>
<evidence type="ECO:0000256" key="5">
    <source>
        <dbReference type="SAM" id="MobiDB-lite"/>
    </source>
</evidence>
<evidence type="ECO:0000313" key="8">
    <source>
        <dbReference type="EMBL" id="KAG2232720.1"/>
    </source>
</evidence>
<feature type="region of interest" description="Disordered" evidence="5">
    <location>
        <begin position="1"/>
        <end position="22"/>
    </location>
</feature>
<dbReference type="GO" id="GO:0006904">
    <property type="term" value="P:vesicle docking involved in exocytosis"/>
    <property type="evidence" value="ECO:0007669"/>
    <property type="project" value="InterPro"/>
</dbReference>
<proteinExistence type="inferred from homology"/>
<dbReference type="GO" id="GO:0006612">
    <property type="term" value="P:protein targeting to membrane"/>
    <property type="evidence" value="ECO:0007669"/>
    <property type="project" value="UniProtKB-UniRule"/>
</dbReference>
<feature type="compositionally biased region" description="Polar residues" evidence="5">
    <location>
        <begin position="1"/>
        <end position="21"/>
    </location>
</feature>
<evidence type="ECO:0000259" key="6">
    <source>
        <dbReference type="Pfam" id="PF04048"/>
    </source>
</evidence>
<evidence type="ECO:0000259" key="7">
    <source>
        <dbReference type="Pfam" id="PF20652"/>
    </source>
</evidence>
<dbReference type="GO" id="GO:0015031">
    <property type="term" value="P:protein transport"/>
    <property type="evidence" value="ECO:0007669"/>
    <property type="project" value="UniProtKB-KW"/>
</dbReference>
<organism evidence="8 9">
    <name type="scientific">Thamnidium elegans</name>
    <dbReference type="NCBI Taxonomy" id="101142"/>
    <lineage>
        <taxon>Eukaryota</taxon>
        <taxon>Fungi</taxon>
        <taxon>Fungi incertae sedis</taxon>
        <taxon>Mucoromycota</taxon>
        <taxon>Mucoromycotina</taxon>
        <taxon>Mucoromycetes</taxon>
        <taxon>Mucorales</taxon>
        <taxon>Mucorineae</taxon>
        <taxon>Mucoraceae</taxon>
        <taxon>Thamnidium</taxon>
    </lineage>
</organism>
<dbReference type="InterPro" id="IPR007191">
    <property type="entry name" value="Sec8_exocyst_N"/>
</dbReference>
<keyword evidence="2 4" id="KW-0268">Exocytosis</keyword>
<gene>
    <name evidence="8" type="ORF">INT48_009246</name>
</gene>
<comment type="caution">
    <text evidence="8">The sequence shown here is derived from an EMBL/GenBank/DDBJ whole genome shotgun (WGS) entry which is preliminary data.</text>
</comment>
<feature type="domain" description="Exocyst complex component Sec8 N-terminal" evidence="6">
    <location>
        <begin position="49"/>
        <end position="187"/>
    </location>
</feature>
<dbReference type="PANTHER" id="PTHR14146:SF0">
    <property type="entry name" value="EXOCYST COMPLEX COMPONENT 4"/>
    <property type="match status" value="1"/>
</dbReference>
<dbReference type="AlphaFoldDB" id="A0A8H7SMJ4"/>
<feature type="region of interest" description="Disordered" evidence="5">
    <location>
        <begin position="823"/>
        <end position="855"/>
    </location>
</feature>
<evidence type="ECO:0000256" key="1">
    <source>
        <dbReference type="ARBA" id="ARBA00022448"/>
    </source>
</evidence>
<dbReference type="PANTHER" id="PTHR14146">
    <property type="entry name" value="EXOCYST COMPLEX COMPONENT 4"/>
    <property type="match status" value="1"/>
</dbReference>
<reference evidence="8" key="1">
    <citation type="submission" date="2021-01" db="EMBL/GenBank/DDBJ databases">
        <title>Metabolic potential, ecology and presence of endohyphal bacteria is reflected in genomic diversity of Mucoromycotina.</title>
        <authorList>
            <person name="Muszewska A."/>
            <person name="Okrasinska A."/>
            <person name="Steczkiewicz K."/>
            <person name="Drgas O."/>
            <person name="Orlowska M."/>
            <person name="Perlinska-Lenart U."/>
            <person name="Aleksandrzak-Piekarczyk T."/>
            <person name="Szatraj K."/>
            <person name="Zielenkiewicz U."/>
            <person name="Pilsyk S."/>
            <person name="Malc E."/>
            <person name="Mieczkowski P."/>
            <person name="Kruszewska J.S."/>
            <person name="Biernat P."/>
            <person name="Pawlowska J."/>
        </authorList>
    </citation>
    <scope>NUCLEOTIDE SEQUENCE</scope>
    <source>
        <strain evidence="8">WA0000018081</strain>
    </source>
</reference>
<evidence type="ECO:0000256" key="3">
    <source>
        <dbReference type="ARBA" id="ARBA00022927"/>
    </source>
</evidence>
<dbReference type="GO" id="GO:0000145">
    <property type="term" value="C:exocyst"/>
    <property type="evidence" value="ECO:0007669"/>
    <property type="project" value="UniProtKB-UniRule"/>
</dbReference>
<comment type="function">
    <text evidence="4">Component of the exocyst complex involved in the docking of exocytic vesicles with fusion sites on the plasma membrane.</text>
</comment>
<dbReference type="Pfam" id="PF04048">
    <property type="entry name" value="Sec8_N"/>
    <property type="match status" value="1"/>
</dbReference>